<reference evidence="2 3" key="1">
    <citation type="submission" date="2019-02" db="EMBL/GenBank/DDBJ databases">
        <title>Deep-cultivation of Planctomycetes and their phenomic and genomic characterization uncovers novel biology.</title>
        <authorList>
            <person name="Wiegand S."/>
            <person name="Jogler M."/>
            <person name="Boedeker C."/>
            <person name="Pinto D."/>
            <person name="Vollmers J."/>
            <person name="Rivas-Marin E."/>
            <person name="Kohn T."/>
            <person name="Peeters S.H."/>
            <person name="Heuer A."/>
            <person name="Rast P."/>
            <person name="Oberbeckmann S."/>
            <person name="Bunk B."/>
            <person name="Jeske O."/>
            <person name="Meyerdierks A."/>
            <person name="Storesund J.E."/>
            <person name="Kallscheuer N."/>
            <person name="Luecker S."/>
            <person name="Lage O.M."/>
            <person name="Pohl T."/>
            <person name="Merkel B.J."/>
            <person name="Hornburger P."/>
            <person name="Mueller R.-W."/>
            <person name="Bruemmer F."/>
            <person name="Labrenz M."/>
            <person name="Spormann A.M."/>
            <person name="Op den Camp H."/>
            <person name="Overmann J."/>
            <person name="Amann R."/>
            <person name="Jetten M.S.M."/>
            <person name="Mascher T."/>
            <person name="Medema M.H."/>
            <person name="Devos D.P."/>
            <person name="Kaster A.-K."/>
            <person name="Ovreas L."/>
            <person name="Rohde M."/>
            <person name="Galperin M.Y."/>
            <person name="Jogler C."/>
        </authorList>
    </citation>
    <scope>NUCLEOTIDE SEQUENCE [LARGE SCALE GENOMIC DNA]</scope>
    <source>
        <strain evidence="2 3">Pla110</strain>
    </source>
</reference>
<evidence type="ECO:0000256" key="1">
    <source>
        <dbReference type="SAM" id="MobiDB-lite"/>
    </source>
</evidence>
<keyword evidence="3" id="KW-1185">Reference proteome</keyword>
<feature type="compositionally biased region" description="Basic and acidic residues" evidence="1">
    <location>
        <begin position="470"/>
        <end position="483"/>
    </location>
</feature>
<organism evidence="2 3">
    <name type="scientific">Polystyrenella longa</name>
    <dbReference type="NCBI Taxonomy" id="2528007"/>
    <lineage>
        <taxon>Bacteria</taxon>
        <taxon>Pseudomonadati</taxon>
        <taxon>Planctomycetota</taxon>
        <taxon>Planctomycetia</taxon>
        <taxon>Planctomycetales</taxon>
        <taxon>Planctomycetaceae</taxon>
        <taxon>Polystyrenella</taxon>
    </lineage>
</organism>
<dbReference type="RefSeq" id="WP_144997422.1">
    <property type="nucleotide sequence ID" value="NZ_CP036281.1"/>
</dbReference>
<sequence length="502" mass="55725">MARLLAVDWDRKEIRLVVGFIRRKELHIERVEAVYLQPDEDVSSALHDAVEMIRAGKAFTLLGVNRSQVELLQMQVPVVSDNELPLMVANQAMRDSSTITEESTLDFITTGTTDEGALNVTAAAISSAGQTEVINTAEAAGIHPSKIQLRPYAAARLFALTSGIDEPCLLINMLSDSFDLTVVENRKVKISRTIQLPDETSAVELHQKILAEIHRTLMLITQEQIAAESVKHIYVFGGEEHLDLFLRVQEEFQIECGAYEVFESVGASKVTISTDPGRYASLVGMMLQHSKGETVDFDFANPRKAPPPPNRNRQKILIAAGVVALVAAGWMYLDDQLADITDKVAALTVERSNKKELAEKAITPARQLKALKDWEARNINWLDELRDISVQLPPSKDAMIQRMSLSLAPEGRGAAGQISFQGFVRDSSIVYELEQSLSDKHHRIRIPRVKERVGDFYGSHYDATLGVNKREPVEYLEQPKTDQAEVPETATKSTSGREKTGN</sequence>
<dbReference type="InterPro" id="IPR050696">
    <property type="entry name" value="FtsA/MreB"/>
</dbReference>
<gene>
    <name evidence="2" type="ORF">Pla110_35390</name>
</gene>
<dbReference type="KEGG" id="plon:Pla110_35390"/>
<feature type="region of interest" description="Disordered" evidence="1">
    <location>
        <begin position="470"/>
        <end position="502"/>
    </location>
</feature>
<evidence type="ECO:0000313" key="2">
    <source>
        <dbReference type="EMBL" id="QDU81789.1"/>
    </source>
</evidence>
<dbReference type="Gene3D" id="3.30.1490.300">
    <property type="match status" value="1"/>
</dbReference>
<dbReference type="EMBL" id="CP036281">
    <property type="protein sequence ID" value="QDU81789.1"/>
    <property type="molecule type" value="Genomic_DNA"/>
</dbReference>
<dbReference type="Proteomes" id="UP000317178">
    <property type="component" value="Chromosome"/>
</dbReference>
<proteinExistence type="predicted"/>
<dbReference type="PANTHER" id="PTHR32432:SF3">
    <property type="entry name" value="ETHANOLAMINE UTILIZATION PROTEIN EUTJ"/>
    <property type="match status" value="1"/>
</dbReference>
<name>A0A518CRD3_9PLAN</name>
<dbReference type="Gene3D" id="3.30.420.40">
    <property type="match status" value="2"/>
</dbReference>
<evidence type="ECO:0000313" key="3">
    <source>
        <dbReference type="Proteomes" id="UP000317178"/>
    </source>
</evidence>
<dbReference type="AlphaFoldDB" id="A0A518CRD3"/>
<dbReference type="PANTHER" id="PTHR32432">
    <property type="entry name" value="CELL DIVISION PROTEIN FTSA-RELATED"/>
    <property type="match status" value="1"/>
</dbReference>
<dbReference type="OrthoDB" id="273477at2"/>
<accession>A0A518CRD3</accession>
<protein>
    <submittedName>
        <fullName evidence="2">Competence protein A</fullName>
    </submittedName>
</protein>